<dbReference type="EMBL" id="CAJVAS010000041">
    <property type="protein sequence ID" value="CAG7648203.1"/>
    <property type="molecule type" value="Genomic_DNA"/>
</dbReference>
<sequence>MKPSELLSSLNLHDSLVNSISLGESELEIELELCNWKQEGFQETEEEMLLCQLNFFEVRNLHLEPVNFSFDSNEILEVQIESVDDAREPEKIRIVLSGGEDVVIIAFEANEVIFITK</sequence>
<dbReference type="RefSeq" id="WP_218095265.1">
    <property type="nucleotide sequence ID" value="NZ_CAJVAS010000041.1"/>
</dbReference>
<comment type="caution">
    <text evidence="1">The sequence shown here is derived from an EMBL/GenBank/DDBJ whole genome shotgun (WGS) entry which is preliminary data.</text>
</comment>
<gene>
    <name evidence="1" type="ORF">PAESOLCIP111_05551</name>
</gene>
<reference evidence="1" key="1">
    <citation type="submission" date="2021-06" db="EMBL/GenBank/DDBJ databases">
        <authorList>
            <person name="Criscuolo A."/>
        </authorList>
    </citation>
    <scope>NUCLEOTIDE SEQUENCE</scope>
    <source>
        <strain evidence="1">CIP111600</strain>
    </source>
</reference>
<proteinExistence type="predicted"/>
<protein>
    <submittedName>
        <fullName evidence="1">Uncharacterized protein</fullName>
    </submittedName>
</protein>
<evidence type="ECO:0000313" key="2">
    <source>
        <dbReference type="Proteomes" id="UP000693672"/>
    </source>
</evidence>
<accession>A0A916NL27</accession>
<evidence type="ECO:0000313" key="1">
    <source>
        <dbReference type="EMBL" id="CAG7648203.1"/>
    </source>
</evidence>
<dbReference type="AlphaFoldDB" id="A0A916NL27"/>
<name>A0A916NL27_9BACL</name>
<keyword evidence="2" id="KW-1185">Reference proteome</keyword>
<organism evidence="1 2">
    <name type="scientific">Paenibacillus solanacearum</name>
    <dbReference type="NCBI Taxonomy" id="2048548"/>
    <lineage>
        <taxon>Bacteria</taxon>
        <taxon>Bacillati</taxon>
        <taxon>Bacillota</taxon>
        <taxon>Bacilli</taxon>
        <taxon>Bacillales</taxon>
        <taxon>Paenibacillaceae</taxon>
        <taxon>Paenibacillus</taxon>
    </lineage>
</organism>
<dbReference type="Proteomes" id="UP000693672">
    <property type="component" value="Unassembled WGS sequence"/>
</dbReference>